<reference evidence="12" key="2">
    <citation type="journal article" name="BMC Genomics">
        <title>Host plant adaptation in the polyphagous whitefly, Trialeurodes vaporariorum, is associated with transcriptional plasticity and altered sensitivity to insecticides.</title>
        <authorList>
            <person name="Pym A."/>
            <person name="Singh K.S."/>
            <person name="Nordgren A."/>
            <person name="Davies T.G.E."/>
            <person name="Zimmer C.T."/>
            <person name="Elias J."/>
            <person name="Slater R."/>
            <person name="Bass C."/>
        </authorList>
    </citation>
    <scope>NUCLEOTIDE SEQUENCE</scope>
</reference>
<evidence type="ECO:0000256" key="10">
    <source>
        <dbReference type="ARBA" id="ARBA00046288"/>
    </source>
</evidence>
<dbReference type="AlphaFoldDB" id="A0A873P536"/>
<sequence length="537" mass="61589">MTFGTLAEELARRGHEVTIVTVRARGKSIPNYREILIDRVTTFGDHFKNYNFSEWRDKIFGFTHLRNTVLPKFLESALETEQMQTLINSQEKFDAVLGEFFFSQQPLLAFGPKFNASLIDLCPAFPQANTIRMVGNPMGISYLPETEVDLTDRMTFSQRLFNTIFSVFKMAHDYAYLLPTSEKVMRRCFRYPGAESLPPINSLMERVSLVLANSHFSNHYPRPYAPNVVEIGGFHIKTPDELPQDLQTFMDEAADGVILVSFGTNIKSHMISEERGKALASFFEGLKARVLWRWDNEGVTKDSTKLLVKKWLPQQSILAHPNCILYLTHGGFSSLTEGIYFGVPFVGVPFFVDQHHNVNFIKAIGIGLKFDIFEETNDDLARAVNTVLNTPTFRENVKAQSQIMRDQPQTPMDRAIFWIEYVIRHKGAHHLKPASVYLPLYQYLLLDVVAFIFIVLALAMIILYRLVVIFFQAAIFLTKVWEQHQRRHYDKPIHEQIYVFIISLPIGILTLTAVTIQNVIAKVIELSKSKKLDKKKL</sequence>
<keyword evidence="7 11" id="KW-1133">Transmembrane helix</keyword>
<evidence type="ECO:0000256" key="9">
    <source>
        <dbReference type="ARBA" id="ARBA00023180"/>
    </source>
</evidence>
<evidence type="ECO:0000256" key="2">
    <source>
        <dbReference type="ARBA" id="ARBA00009995"/>
    </source>
</evidence>
<dbReference type="Pfam" id="PF00201">
    <property type="entry name" value="UDPGT"/>
    <property type="match status" value="1"/>
</dbReference>
<evidence type="ECO:0000256" key="11">
    <source>
        <dbReference type="SAM" id="Phobius"/>
    </source>
</evidence>
<keyword evidence="3" id="KW-0328">Glycosyltransferase</keyword>
<evidence type="ECO:0000256" key="8">
    <source>
        <dbReference type="ARBA" id="ARBA00023136"/>
    </source>
</evidence>
<accession>A0A873P536</accession>
<feature type="transmembrane region" description="Helical" evidence="11">
    <location>
        <begin position="443"/>
        <end position="476"/>
    </location>
</feature>
<dbReference type="PANTHER" id="PTHR48043:SF159">
    <property type="entry name" value="EG:EG0003.4 PROTEIN-RELATED"/>
    <property type="match status" value="1"/>
</dbReference>
<dbReference type="GO" id="GO:0008194">
    <property type="term" value="F:UDP-glycosyltransferase activity"/>
    <property type="evidence" value="ECO:0007669"/>
    <property type="project" value="InterPro"/>
</dbReference>
<name>A0A873P536_TRIVP</name>
<dbReference type="PANTHER" id="PTHR48043">
    <property type="entry name" value="EG:EG0003.4 PROTEIN-RELATED"/>
    <property type="match status" value="1"/>
</dbReference>
<dbReference type="InterPro" id="IPR002213">
    <property type="entry name" value="UDP_glucos_trans"/>
</dbReference>
<dbReference type="GO" id="GO:0005783">
    <property type="term" value="C:endoplasmic reticulum"/>
    <property type="evidence" value="ECO:0007669"/>
    <property type="project" value="UniProtKB-SubCell"/>
</dbReference>
<dbReference type="FunFam" id="3.40.50.2000:FF:000050">
    <property type="entry name" value="UDP-glucuronosyltransferase"/>
    <property type="match status" value="1"/>
</dbReference>
<organism evidence="12">
    <name type="scientific">Trialeurodes vaporariorum</name>
    <name type="common">Greenhouse whitefly</name>
    <name type="synonym">Aleyrodes vaporariorum</name>
    <dbReference type="NCBI Taxonomy" id="88556"/>
    <lineage>
        <taxon>Eukaryota</taxon>
        <taxon>Metazoa</taxon>
        <taxon>Ecdysozoa</taxon>
        <taxon>Arthropoda</taxon>
        <taxon>Hexapoda</taxon>
        <taxon>Insecta</taxon>
        <taxon>Pterygota</taxon>
        <taxon>Neoptera</taxon>
        <taxon>Paraneoptera</taxon>
        <taxon>Hemiptera</taxon>
        <taxon>Sternorrhyncha</taxon>
        <taxon>Aleyrodoidea</taxon>
        <taxon>Aleyrodidae</taxon>
        <taxon>Aleyrodinae</taxon>
        <taxon>Trialeurodes</taxon>
    </lineage>
</organism>
<evidence type="ECO:0000256" key="3">
    <source>
        <dbReference type="ARBA" id="ARBA00022676"/>
    </source>
</evidence>
<dbReference type="InterPro" id="IPR050271">
    <property type="entry name" value="UDP-glycosyltransferase"/>
</dbReference>
<protein>
    <submittedName>
        <fullName evidence="12">UDP-gluconosyltransferase</fullName>
    </submittedName>
</protein>
<evidence type="ECO:0000256" key="7">
    <source>
        <dbReference type="ARBA" id="ARBA00022989"/>
    </source>
</evidence>
<evidence type="ECO:0000256" key="1">
    <source>
        <dbReference type="ARBA" id="ARBA00004240"/>
    </source>
</evidence>
<feature type="transmembrane region" description="Helical" evidence="11">
    <location>
        <begin position="497"/>
        <end position="520"/>
    </location>
</feature>
<keyword evidence="8 11" id="KW-0472">Membrane</keyword>
<evidence type="ECO:0000313" key="12">
    <source>
        <dbReference type="EMBL" id="QPA18399.1"/>
    </source>
</evidence>
<keyword evidence="5 11" id="KW-0812">Transmembrane</keyword>
<evidence type="ECO:0000256" key="6">
    <source>
        <dbReference type="ARBA" id="ARBA00022824"/>
    </source>
</evidence>
<evidence type="ECO:0000256" key="4">
    <source>
        <dbReference type="ARBA" id="ARBA00022679"/>
    </source>
</evidence>
<comment type="similarity">
    <text evidence="2">Belongs to the UDP-glycosyltransferase family.</text>
</comment>
<dbReference type="CDD" id="cd03784">
    <property type="entry name" value="GT1_Gtf-like"/>
    <property type="match status" value="1"/>
</dbReference>
<gene>
    <name evidence="12" type="primary">UGT359C1</name>
</gene>
<keyword evidence="6" id="KW-0256">Endoplasmic reticulum</keyword>
<keyword evidence="4 12" id="KW-0808">Transferase</keyword>
<evidence type="ECO:0000256" key="5">
    <source>
        <dbReference type="ARBA" id="ARBA00022692"/>
    </source>
</evidence>
<proteinExistence type="evidence at transcript level"/>
<dbReference type="Gene3D" id="3.40.50.2000">
    <property type="entry name" value="Glycogen Phosphorylase B"/>
    <property type="match status" value="2"/>
</dbReference>
<reference evidence="12" key="1">
    <citation type="submission" date="2020-01" db="EMBL/GenBank/DDBJ databases">
        <authorList>
            <person name="Pym A.M."/>
            <person name="Bass C."/>
            <person name="Singh K.S."/>
        </authorList>
    </citation>
    <scope>NUCLEOTIDE SEQUENCE</scope>
</reference>
<keyword evidence="9" id="KW-0325">Glycoprotein</keyword>
<comment type="subcellular location">
    <subcellularLocation>
        <location evidence="10">Endomembrane system</location>
        <topology evidence="10">Single-pass type I membrane protein</topology>
    </subcellularLocation>
    <subcellularLocation>
        <location evidence="1">Endoplasmic reticulum</location>
    </subcellularLocation>
</comment>
<dbReference type="EMBL" id="MT012617">
    <property type="protein sequence ID" value="QPA18399.1"/>
    <property type="molecule type" value="mRNA"/>
</dbReference>
<dbReference type="SUPFAM" id="SSF53756">
    <property type="entry name" value="UDP-Glycosyltransferase/glycogen phosphorylase"/>
    <property type="match status" value="1"/>
</dbReference>